<organism evidence="6 7">
    <name type="scientific">Kribbella yunnanensis</name>
    <dbReference type="NCBI Taxonomy" id="190194"/>
    <lineage>
        <taxon>Bacteria</taxon>
        <taxon>Bacillati</taxon>
        <taxon>Actinomycetota</taxon>
        <taxon>Actinomycetes</taxon>
        <taxon>Propionibacteriales</taxon>
        <taxon>Kribbellaceae</taxon>
        <taxon>Kribbella</taxon>
    </lineage>
</organism>
<gene>
    <name evidence="6" type="ORF">GCM10009745_79330</name>
</gene>
<dbReference type="PANTHER" id="PTHR11559">
    <property type="entry name" value="CARBOXYLESTERASE"/>
    <property type="match status" value="1"/>
</dbReference>
<evidence type="ECO:0000313" key="6">
    <source>
        <dbReference type="EMBL" id="GAA1718643.1"/>
    </source>
</evidence>
<dbReference type="EC" id="3.1.1.-" evidence="3"/>
<dbReference type="SUPFAM" id="SSF53474">
    <property type="entry name" value="alpha/beta-Hydrolases"/>
    <property type="match status" value="1"/>
</dbReference>
<evidence type="ECO:0000256" key="3">
    <source>
        <dbReference type="RuleBase" id="RU361235"/>
    </source>
</evidence>
<dbReference type="EMBL" id="BAAANF010000030">
    <property type="protein sequence ID" value="GAA1718643.1"/>
    <property type="molecule type" value="Genomic_DNA"/>
</dbReference>
<evidence type="ECO:0000259" key="5">
    <source>
        <dbReference type="Pfam" id="PF00135"/>
    </source>
</evidence>
<dbReference type="InterPro" id="IPR002018">
    <property type="entry name" value="CarbesteraseB"/>
</dbReference>
<feature type="signal peptide" evidence="3">
    <location>
        <begin position="1"/>
        <end position="17"/>
    </location>
</feature>
<keyword evidence="3" id="KW-0732">Signal</keyword>
<proteinExistence type="inferred from homology"/>
<dbReference type="Gene3D" id="3.40.50.1820">
    <property type="entry name" value="alpha/beta hydrolase"/>
    <property type="match status" value="1"/>
</dbReference>
<reference evidence="7" key="1">
    <citation type="journal article" date="2019" name="Int. J. Syst. Evol. Microbiol.">
        <title>The Global Catalogue of Microorganisms (GCM) 10K type strain sequencing project: providing services to taxonomists for standard genome sequencing and annotation.</title>
        <authorList>
            <consortium name="The Broad Institute Genomics Platform"/>
            <consortium name="The Broad Institute Genome Sequencing Center for Infectious Disease"/>
            <person name="Wu L."/>
            <person name="Ma J."/>
        </authorList>
    </citation>
    <scope>NUCLEOTIDE SEQUENCE [LARGE SCALE GENOMIC DNA]</scope>
    <source>
        <strain evidence="7">JCM 14307</strain>
    </source>
</reference>
<feature type="chain" id="PRO_5044974394" description="Carboxylic ester hydrolase" evidence="3">
    <location>
        <begin position="18"/>
        <end position="531"/>
    </location>
</feature>
<dbReference type="InterPro" id="IPR029058">
    <property type="entry name" value="AB_hydrolase_fold"/>
</dbReference>
<protein>
    <recommendedName>
        <fullName evidence="3">Carboxylic ester hydrolase</fullName>
        <ecNumber evidence="3">3.1.1.-</ecNumber>
    </recommendedName>
</protein>
<evidence type="ECO:0000256" key="2">
    <source>
        <dbReference type="ARBA" id="ARBA00022801"/>
    </source>
</evidence>
<dbReference type="Pfam" id="PF00135">
    <property type="entry name" value="COesterase"/>
    <property type="match status" value="1"/>
</dbReference>
<feature type="region of interest" description="Disordered" evidence="4">
    <location>
        <begin position="484"/>
        <end position="504"/>
    </location>
</feature>
<comment type="similarity">
    <text evidence="1 3">Belongs to the type-B carboxylesterase/lipase family.</text>
</comment>
<evidence type="ECO:0000256" key="1">
    <source>
        <dbReference type="ARBA" id="ARBA00005964"/>
    </source>
</evidence>
<feature type="domain" description="Carboxylesterase type B" evidence="5">
    <location>
        <begin position="29"/>
        <end position="509"/>
    </location>
</feature>
<dbReference type="RefSeq" id="WP_344164661.1">
    <property type="nucleotide sequence ID" value="NZ_BAAANF010000030.1"/>
</dbReference>
<dbReference type="Proteomes" id="UP001500280">
    <property type="component" value="Unassembled WGS sequence"/>
</dbReference>
<sequence length="531" mass="56651">MIKLGSVLAMTVGTLLAAGPVATAAAADGPVVVTDKGAVRGKLTHGVREFQGIPYAAPPVGADRWGSPRPAAAWRTVRDATTPGAACAQNAGIFGEKASTSEDCLFVNVTSPRQARKLPVMVWIHGSGYRNGSGAIYRPYDLVRRGDVVVVTINYRLGIFGFLDHPALDGTGRSGNFGLEDQQAALRWVQRNAAAFGGDARNVTVFGESAGGMSTCAQLASPAAAGLFQRAIVQSGPCTVNNWTEWDGTPSWSTSWLPRPRAMAETQGVSVATDLGCADTATAAACLRGLSTEQLLTKSEYGFAPVYGGGGVLPLAPVDALTSGRFNKVPVMPGMTRDEYRTFEAAQQQYGVPPMKDEAEYAARVTAYVGTAKAVQVLAHYPAANYGSLSEAWSAVVTDANFARSVSDVSRALRRQVPTYAYEFADANAPWVANSPQPTFPTGAFHAAELQYQFDTDYFAGRQLTQSQQQLADQMTRYWTQFARTGTPNGPGSPHWSPTDGNTAQSLAPGRVRPINFAADHQYAFWQAIYR</sequence>
<accession>A0ABP4VAT5</accession>
<evidence type="ECO:0000313" key="7">
    <source>
        <dbReference type="Proteomes" id="UP001500280"/>
    </source>
</evidence>
<evidence type="ECO:0000256" key="4">
    <source>
        <dbReference type="SAM" id="MobiDB-lite"/>
    </source>
</evidence>
<keyword evidence="2 3" id="KW-0378">Hydrolase</keyword>
<keyword evidence="7" id="KW-1185">Reference proteome</keyword>
<comment type="caution">
    <text evidence="6">The sequence shown here is derived from an EMBL/GenBank/DDBJ whole genome shotgun (WGS) entry which is preliminary data.</text>
</comment>
<dbReference type="InterPro" id="IPR050309">
    <property type="entry name" value="Type-B_Carboxylest/Lipase"/>
</dbReference>
<dbReference type="InterPro" id="IPR019826">
    <property type="entry name" value="Carboxylesterase_B_AS"/>
</dbReference>
<name>A0ABP4VAT5_9ACTN</name>
<dbReference type="PROSITE" id="PS00122">
    <property type="entry name" value="CARBOXYLESTERASE_B_1"/>
    <property type="match status" value="1"/>
</dbReference>